<keyword evidence="1" id="KW-0472">Membrane</keyword>
<keyword evidence="1" id="KW-1133">Transmembrane helix</keyword>
<sequence>MIYLKQVAVAFQEPVVIFLGEASNSEVVTRFYSSDEISFFIGILIGLVFAIPCLFIGIRRVNYSYTAKARDNDT</sequence>
<dbReference type="EMBL" id="JAAHFQ010000503">
    <property type="protein sequence ID" value="NER30198.1"/>
    <property type="molecule type" value="Genomic_DNA"/>
</dbReference>
<gene>
    <name evidence="2" type="ORF">F6J89_21890</name>
</gene>
<protein>
    <submittedName>
        <fullName evidence="2">Uncharacterized protein</fullName>
    </submittedName>
</protein>
<proteinExistence type="predicted"/>
<keyword evidence="1" id="KW-0812">Transmembrane</keyword>
<feature type="transmembrane region" description="Helical" evidence="1">
    <location>
        <begin position="37"/>
        <end position="58"/>
    </location>
</feature>
<name>A0A6B3NLX9_9CYAN</name>
<evidence type="ECO:0000256" key="1">
    <source>
        <dbReference type="SAM" id="Phobius"/>
    </source>
</evidence>
<reference evidence="2" key="1">
    <citation type="submission" date="2019-11" db="EMBL/GenBank/DDBJ databases">
        <title>Genomic insights into an expanded diversity of filamentous marine cyanobacteria reveals the extraordinary biosynthetic potential of Moorea and Okeania.</title>
        <authorList>
            <person name="Ferreira Leao T."/>
            <person name="Wang M."/>
            <person name="Moss N."/>
            <person name="Da Silva R."/>
            <person name="Sanders J."/>
            <person name="Nurk S."/>
            <person name="Gurevich A."/>
            <person name="Humphrey G."/>
            <person name="Reher R."/>
            <person name="Zhu Q."/>
            <person name="Belda-Ferre P."/>
            <person name="Glukhov E."/>
            <person name="Rex R."/>
            <person name="Dorrestein P.C."/>
            <person name="Knight R."/>
            <person name="Pevzner P."/>
            <person name="Gerwick W.H."/>
            <person name="Gerwick L."/>
        </authorList>
    </citation>
    <scope>NUCLEOTIDE SEQUENCE</scope>
    <source>
        <strain evidence="2">SIO1C4</strain>
    </source>
</reference>
<comment type="caution">
    <text evidence="2">The sequence shown here is derived from an EMBL/GenBank/DDBJ whole genome shotgun (WGS) entry which is preliminary data.</text>
</comment>
<organism evidence="2">
    <name type="scientific">Symploca sp. SIO1C4</name>
    <dbReference type="NCBI Taxonomy" id="2607765"/>
    <lineage>
        <taxon>Bacteria</taxon>
        <taxon>Bacillati</taxon>
        <taxon>Cyanobacteriota</taxon>
        <taxon>Cyanophyceae</taxon>
        <taxon>Coleofasciculales</taxon>
        <taxon>Coleofasciculaceae</taxon>
        <taxon>Symploca</taxon>
    </lineage>
</organism>
<dbReference type="AlphaFoldDB" id="A0A6B3NLX9"/>
<accession>A0A6B3NLX9</accession>
<evidence type="ECO:0000313" key="2">
    <source>
        <dbReference type="EMBL" id="NER30198.1"/>
    </source>
</evidence>